<dbReference type="AlphaFoldDB" id="A0A915JDK3"/>
<feature type="domain" description="AMP-binding enzyme C-terminal" evidence="4">
    <location>
        <begin position="219"/>
        <end position="267"/>
    </location>
</feature>
<keyword evidence="5" id="KW-1185">Reference proteome</keyword>
<accession>A0A915JDK3</accession>
<dbReference type="SUPFAM" id="SSF56801">
    <property type="entry name" value="Acetyl-CoA synthetase-like"/>
    <property type="match status" value="1"/>
</dbReference>
<dbReference type="WBParaSite" id="nRc.2.0.1.t23691-RA">
    <property type="protein sequence ID" value="nRc.2.0.1.t23691-RA"/>
    <property type="gene ID" value="nRc.2.0.1.g23691"/>
</dbReference>
<evidence type="ECO:0000259" key="4">
    <source>
        <dbReference type="Pfam" id="PF13193"/>
    </source>
</evidence>
<dbReference type="Gene3D" id="2.30.38.10">
    <property type="entry name" value="Luciferase, Domain 3"/>
    <property type="match status" value="1"/>
</dbReference>
<keyword evidence="2" id="KW-0576">Peroxisome</keyword>
<dbReference type="Gene3D" id="3.40.50.980">
    <property type="match status" value="1"/>
</dbReference>
<organism evidence="5 6">
    <name type="scientific">Romanomermis culicivorax</name>
    <name type="common">Nematode worm</name>
    <dbReference type="NCBI Taxonomy" id="13658"/>
    <lineage>
        <taxon>Eukaryota</taxon>
        <taxon>Metazoa</taxon>
        <taxon>Ecdysozoa</taxon>
        <taxon>Nematoda</taxon>
        <taxon>Enoplea</taxon>
        <taxon>Dorylaimia</taxon>
        <taxon>Mermithida</taxon>
        <taxon>Mermithoidea</taxon>
        <taxon>Mermithidae</taxon>
        <taxon>Romanomermis</taxon>
    </lineage>
</organism>
<dbReference type="Gene3D" id="3.30.300.30">
    <property type="match status" value="1"/>
</dbReference>
<dbReference type="PANTHER" id="PTHR24096:SF391">
    <property type="entry name" value="LONG-CHAIN-FATTY-ACID--COA LIGASE HEIMDALL-RELATED"/>
    <property type="match status" value="1"/>
</dbReference>
<evidence type="ECO:0000256" key="1">
    <source>
        <dbReference type="ARBA" id="ARBA00004275"/>
    </source>
</evidence>
<sequence length="286" mass="31525">MEQGIHRCTTTHKATSYNRETYHPRSGAPYIHVYPFFHSGGLIFSTLWPLCEGSHLILLDEYDSGLFLEAVEKYKPELFIGPPPVLVHMTKSEEARSKNLSSLKAIISGAMPVSHELKNAIIMTSSLLQGYGLTEASPMTHMMPLAAICNQKLGSCGVLIVGTKAKIVDVDSQIALPPDCLGELCIFGPQVMSQYLNNVQATSQTIDHDGWLHTAPADLEHILIMHDSIKDVAIIGVPNDEYGQVPMAFVVPKEGTVIQSDTVRDHIQVVWQAERYFGIGVILFDK</sequence>
<dbReference type="Pfam" id="PF13193">
    <property type="entry name" value="AMP-binding_C"/>
    <property type="match status" value="1"/>
</dbReference>
<evidence type="ECO:0000259" key="3">
    <source>
        <dbReference type="Pfam" id="PF00501"/>
    </source>
</evidence>
<evidence type="ECO:0000313" key="5">
    <source>
        <dbReference type="Proteomes" id="UP000887565"/>
    </source>
</evidence>
<dbReference type="InterPro" id="IPR000873">
    <property type="entry name" value="AMP-dep_synth/lig_dom"/>
</dbReference>
<dbReference type="GO" id="GO:0005777">
    <property type="term" value="C:peroxisome"/>
    <property type="evidence" value="ECO:0007669"/>
    <property type="project" value="UniProtKB-SubCell"/>
</dbReference>
<dbReference type="InterPro" id="IPR045851">
    <property type="entry name" value="AMP-bd_C_sf"/>
</dbReference>
<dbReference type="Pfam" id="PF00501">
    <property type="entry name" value="AMP-binding"/>
    <property type="match status" value="1"/>
</dbReference>
<dbReference type="PANTHER" id="PTHR24096">
    <property type="entry name" value="LONG-CHAIN-FATTY-ACID--COA LIGASE"/>
    <property type="match status" value="1"/>
</dbReference>
<feature type="domain" description="AMP-dependent synthetase/ligase" evidence="3">
    <location>
        <begin position="10"/>
        <end position="196"/>
    </location>
</feature>
<evidence type="ECO:0000313" key="6">
    <source>
        <dbReference type="WBParaSite" id="nRc.2.0.1.t23691-RA"/>
    </source>
</evidence>
<comment type="subcellular location">
    <subcellularLocation>
        <location evidence="1">Peroxisome</location>
    </subcellularLocation>
</comment>
<dbReference type="InterPro" id="IPR025110">
    <property type="entry name" value="AMP-bd_C"/>
</dbReference>
<reference evidence="6" key="1">
    <citation type="submission" date="2022-11" db="UniProtKB">
        <authorList>
            <consortium name="WormBaseParasite"/>
        </authorList>
    </citation>
    <scope>IDENTIFICATION</scope>
</reference>
<dbReference type="GO" id="GO:0016405">
    <property type="term" value="F:CoA-ligase activity"/>
    <property type="evidence" value="ECO:0007669"/>
    <property type="project" value="TreeGrafter"/>
</dbReference>
<dbReference type="Proteomes" id="UP000887565">
    <property type="component" value="Unplaced"/>
</dbReference>
<dbReference type="OMA" id="LEHILIM"/>
<evidence type="ECO:0000256" key="2">
    <source>
        <dbReference type="ARBA" id="ARBA00023140"/>
    </source>
</evidence>
<proteinExistence type="predicted"/>
<name>A0A915JDK3_ROMCU</name>
<protein>
    <submittedName>
        <fullName evidence="6">AMP-dependent synthetase/ligase domain-containing protein</fullName>
    </submittedName>
</protein>